<dbReference type="EMBL" id="CAEY01000333">
    <property type="status" value="NOT_ANNOTATED_CDS"/>
    <property type="molecule type" value="Genomic_DNA"/>
</dbReference>
<dbReference type="EnsemblMetazoa" id="tetur17g01190.1">
    <property type="protein sequence ID" value="tetur17g01190.1"/>
    <property type="gene ID" value="tetur17g01190"/>
</dbReference>
<keyword evidence="2" id="KW-1185">Reference proteome</keyword>
<dbReference type="HOGENOM" id="CLU_2457692_0_0_1"/>
<evidence type="ECO:0000313" key="1">
    <source>
        <dbReference type="EnsemblMetazoa" id="tetur17g01190.1"/>
    </source>
</evidence>
<reference evidence="1" key="2">
    <citation type="submission" date="2015-06" db="UniProtKB">
        <authorList>
            <consortium name="EnsemblMetazoa"/>
        </authorList>
    </citation>
    <scope>IDENTIFICATION</scope>
</reference>
<dbReference type="Proteomes" id="UP000015104">
    <property type="component" value="Unassembled WGS sequence"/>
</dbReference>
<name>T1KPN8_TETUR</name>
<protein>
    <submittedName>
        <fullName evidence="1">Uncharacterized protein</fullName>
    </submittedName>
</protein>
<proteinExistence type="predicted"/>
<organism evidence="1 2">
    <name type="scientific">Tetranychus urticae</name>
    <name type="common">Two-spotted spider mite</name>
    <dbReference type="NCBI Taxonomy" id="32264"/>
    <lineage>
        <taxon>Eukaryota</taxon>
        <taxon>Metazoa</taxon>
        <taxon>Ecdysozoa</taxon>
        <taxon>Arthropoda</taxon>
        <taxon>Chelicerata</taxon>
        <taxon>Arachnida</taxon>
        <taxon>Acari</taxon>
        <taxon>Acariformes</taxon>
        <taxon>Trombidiformes</taxon>
        <taxon>Prostigmata</taxon>
        <taxon>Eleutherengona</taxon>
        <taxon>Raphignathae</taxon>
        <taxon>Tetranychoidea</taxon>
        <taxon>Tetranychidae</taxon>
        <taxon>Tetranychus</taxon>
    </lineage>
</organism>
<evidence type="ECO:0000313" key="2">
    <source>
        <dbReference type="Proteomes" id="UP000015104"/>
    </source>
</evidence>
<sequence length="89" mass="10097">MGKAKKAFKDVIELRSSFLAALDPILNKVSETVKIHTIISYPSLPAVVLWFNTRASQLHQLQLFKSFLKSYHDSWDSSNASAHDRFCNS</sequence>
<accession>T1KPN8</accession>
<dbReference type="AlphaFoldDB" id="T1KPN8"/>
<reference evidence="2" key="1">
    <citation type="submission" date="2011-08" db="EMBL/GenBank/DDBJ databases">
        <authorList>
            <person name="Rombauts S."/>
        </authorList>
    </citation>
    <scope>NUCLEOTIDE SEQUENCE</scope>
    <source>
        <strain evidence="2">London</strain>
    </source>
</reference>